<keyword evidence="1" id="KW-0732">Signal</keyword>
<dbReference type="EMBL" id="QGDI01000005">
    <property type="protein sequence ID" value="PWJ13040.1"/>
    <property type="molecule type" value="Genomic_DNA"/>
</dbReference>
<feature type="signal peptide" evidence="1">
    <location>
        <begin position="1"/>
        <end position="23"/>
    </location>
</feature>
<gene>
    <name evidence="2" type="ORF">IE37_01539</name>
</gene>
<evidence type="ECO:0000313" key="3">
    <source>
        <dbReference type="Proteomes" id="UP000245720"/>
    </source>
</evidence>
<reference evidence="2 3" key="1">
    <citation type="submission" date="2018-05" db="EMBL/GenBank/DDBJ databases">
        <title>The Hungate 1000. A catalogue of reference genomes from the rumen microbiome.</title>
        <authorList>
            <person name="Kelly W."/>
        </authorList>
    </citation>
    <scope>NUCLEOTIDE SEQUENCE [LARGE SCALE GENOMIC DNA]</scope>
    <source>
        <strain evidence="2 3">SAb67</strain>
    </source>
</reference>
<dbReference type="AlphaFoldDB" id="A0A315YMQ2"/>
<name>A0A315YMQ2_RUMFL</name>
<dbReference type="OrthoDB" id="1814458at2"/>
<dbReference type="Gene3D" id="2.60.40.3630">
    <property type="match status" value="1"/>
</dbReference>
<dbReference type="SUPFAM" id="SSF63446">
    <property type="entry name" value="Type I dockerin domain"/>
    <property type="match status" value="1"/>
</dbReference>
<evidence type="ECO:0000256" key="1">
    <source>
        <dbReference type="SAM" id="SignalP"/>
    </source>
</evidence>
<comment type="caution">
    <text evidence="2">The sequence shown here is derived from an EMBL/GenBank/DDBJ whole genome shotgun (WGS) entry which is preliminary data.</text>
</comment>
<organism evidence="2 3">
    <name type="scientific">Ruminococcus flavefaciens</name>
    <dbReference type="NCBI Taxonomy" id="1265"/>
    <lineage>
        <taxon>Bacteria</taxon>
        <taxon>Bacillati</taxon>
        <taxon>Bacillota</taxon>
        <taxon>Clostridia</taxon>
        <taxon>Eubacteriales</taxon>
        <taxon>Oscillospiraceae</taxon>
        <taxon>Ruminococcus</taxon>
    </lineage>
</organism>
<evidence type="ECO:0008006" key="4">
    <source>
        <dbReference type="Google" id="ProtNLM"/>
    </source>
</evidence>
<sequence length="717" mass="79036">MLFKKILSFALAAAMVSALPAFPAINGTKVIAADSAAAESGDFSLLTSEYEVAVGNTVQIAYSGSANGLMTQIDNPFVISDDATGLVIKGLRTGSSGVSFFSGGKEFKALITVVPNPDITDVCDICREPLNTDINYTTTSDGEKLCQKCYPTIGDCCPRVHDTITDEVTSVVLDNDDTYHIFFKEHGEYCLYSETLYNVITNRLGAEIKEGDKVVLDYDYYDLGPDTRKCSVWRIRSVKYAPEEFTFTGHVEYSCARFVRFGREGLFMLPDSLEYPDGNPFAEGNTVKTTVLCEKKDDIRVITEIESAEVVGTEEPVHIEAPYKESFTDIVVERDSEHITFREHGRFFLNKGYSTDSSTDVNNLNIGDSCEIVFYYRGLSDTVDLITYIESLSAAPVTTADVSVTTVTTTTTDAKVTTTTTSDGPEIWMWMTGVDHFDSIRTRPTKTIYTEGEELDLSGLVINAYHQADKFSNKGNSMTVRTDYVWEVEEIDPKYITIEKLGGEIIGENGDMSKLRGGYAYTVVIGGGNTIRLNVKGDQYEKEMYDTQGFRFRIYVSPKEGVGKFIAIDKGEVEAFDYGSYSHGFVIKGYGAFSIDMDAHMHINYNMPSGLQKGDIVSGVLYINSETNYIITGDMEVFRPTLGNGDANCDTKIELADAILIMQALANPNKYGIDGSHEHCLTEMGRTNADVNGGGMTSDDALDIQLHLLGKKTLAMR</sequence>
<evidence type="ECO:0000313" key="2">
    <source>
        <dbReference type="EMBL" id="PWJ13040.1"/>
    </source>
</evidence>
<feature type="chain" id="PRO_5038938327" description="Dockerin domain-containing protein" evidence="1">
    <location>
        <begin position="24"/>
        <end position="717"/>
    </location>
</feature>
<dbReference type="Proteomes" id="UP000245720">
    <property type="component" value="Unassembled WGS sequence"/>
</dbReference>
<accession>A0A315YMQ2</accession>
<dbReference type="Gene3D" id="1.10.1330.10">
    <property type="entry name" value="Dockerin domain"/>
    <property type="match status" value="1"/>
</dbReference>
<protein>
    <recommendedName>
        <fullName evidence="4">Dockerin domain-containing protein</fullName>
    </recommendedName>
</protein>
<dbReference type="InterPro" id="IPR036439">
    <property type="entry name" value="Dockerin_dom_sf"/>
</dbReference>
<dbReference type="GO" id="GO:0000272">
    <property type="term" value="P:polysaccharide catabolic process"/>
    <property type="evidence" value="ECO:0007669"/>
    <property type="project" value="InterPro"/>
</dbReference>
<proteinExistence type="predicted"/>
<dbReference type="RefSeq" id="WP_109726326.1">
    <property type="nucleotide sequence ID" value="NZ_QGDI01000005.1"/>
</dbReference>